<sequence length="219" mass="24476">MPVETNTIASTEQNLTTSQDTQVKYPDNKAVIAYLCEKFPLCFSVTQPKPLKVGIFQDLIASLDNEEELSKTKLRQAIRQYTSSWAYLASCQVGAKRVDLIGEDCGELDQQQAEHAAQRLAESKAVVAQRQAARKAQLAEKKAKRQVKEHKEQKKKIRRPAKPALTSVNLTTLQAHHKVKIKAGNRTQNATVLEVLKDGARVELENGLVINITADRLYQ</sequence>
<dbReference type="PANTHER" id="PTHR38106">
    <property type="entry name" value="RNA CHAPERONE PROQ"/>
    <property type="match status" value="1"/>
</dbReference>
<dbReference type="PANTHER" id="PTHR38106:SF1">
    <property type="entry name" value="RNA CHAPERONE PROQ"/>
    <property type="match status" value="1"/>
</dbReference>
<protein>
    <recommendedName>
        <fullName evidence="4">RNA chaperone ProQ</fullName>
    </recommendedName>
</protein>
<keyword evidence="1 4" id="KW-0963">Cytoplasm</keyword>
<dbReference type="GO" id="GO:0005829">
    <property type="term" value="C:cytosol"/>
    <property type="evidence" value="ECO:0007669"/>
    <property type="project" value="TreeGrafter"/>
</dbReference>
<evidence type="ECO:0000313" key="6">
    <source>
        <dbReference type="EMBL" id="QDJ14963.1"/>
    </source>
</evidence>
<comment type="function">
    <text evidence="4">RNA chaperone with significant RNA binding, RNA strand exchange and RNA duplexing activities.</text>
</comment>
<accession>A0A8E3MGK4</accession>
<reference evidence="6" key="1">
    <citation type="submission" date="2017-06" db="EMBL/GenBank/DDBJ databases">
        <title>Genome sequencing of pathogenic and non-pathogenic strains within Bisgaard taxon 40.</title>
        <authorList>
            <person name="Ladner J.T."/>
            <person name="Lovett S.P."/>
            <person name="Koroleva G."/>
            <person name="Lorch J.M."/>
        </authorList>
    </citation>
    <scope>NUCLEOTIDE SEQUENCE</scope>
    <source>
        <strain evidence="6">27576-1-I1</strain>
    </source>
</reference>
<organism evidence="6 7">
    <name type="scientific">Mergibacter septicus</name>
    <dbReference type="NCBI Taxonomy" id="221402"/>
    <lineage>
        <taxon>Bacteria</taxon>
        <taxon>Pseudomonadati</taxon>
        <taxon>Pseudomonadota</taxon>
        <taxon>Gammaproteobacteria</taxon>
        <taxon>Pasteurellales</taxon>
        <taxon>Pasteurellaceae</taxon>
        <taxon>Mergibacter</taxon>
    </lineage>
</organism>
<dbReference type="InterPro" id="IPR016103">
    <property type="entry name" value="ProQ/FinO"/>
</dbReference>
<evidence type="ECO:0000256" key="1">
    <source>
        <dbReference type="ARBA" id="ARBA00022490"/>
    </source>
</evidence>
<dbReference type="HAMAP" id="MF_00749">
    <property type="entry name" value="ProQ"/>
    <property type="match status" value="1"/>
</dbReference>
<dbReference type="RefSeq" id="WP_261920518.1">
    <property type="nucleotide sequence ID" value="NZ_CP022011.1"/>
</dbReference>
<dbReference type="AlphaFoldDB" id="A0A8E3MGK4"/>
<evidence type="ECO:0000256" key="2">
    <source>
        <dbReference type="ARBA" id="ARBA00022884"/>
    </source>
</evidence>
<evidence type="ECO:0000313" key="7">
    <source>
        <dbReference type="Proteomes" id="UP000955338"/>
    </source>
</evidence>
<dbReference type="Pfam" id="PF17516">
    <property type="entry name" value="ProQ_C"/>
    <property type="match status" value="1"/>
</dbReference>
<dbReference type="GO" id="GO:0034057">
    <property type="term" value="F:RNA strand-exchange activity"/>
    <property type="evidence" value="ECO:0007669"/>
    <property type="project" value="UniProtKB-UniRule"/>
</dbReference>
<dbReference type="NCBIfam" id="NF003434">
    <property type="entry name" value="PRK04950.1"/>
    <property type="match status" value="1"/>
</dbReference>
<dbReference type="InterPro" id="IPR035236">
    <property type="entry name" value="ProQ_C"/>
</dbReference>
<evidence type="ECO:0000256" key="4">
    <source>
        <dbReference type="HAMAP-Rule" id="MF_00749"/>
    </source>
</evidence>
<comment type="subcellular location">
    <subcellularLocation>
        <location evidence="4">Cytoplasm</location>
    </subcellularLocation>
</comment>
<dbReference type="Gene3D" id="1.10.1710.10">
    <property type="entry name" value="ProQ/FinO domain"/>
    <property type="match status" value="1"/>
</dbReference>
<evidence type="ECO:0000256" key="3">
    <source>
        <dbReference type="ARBA" id="ARBA00023186"/>
    </source>
</evidence>
<name>A0A8E3MGK4_9PAST</name>
<feature type="compositionally biased region" description="Basic residues" evidence="5">
    <location>
        <begin position="142"/>
        <end position="160"/>
    </location>
</feature>
<dbReference type="InterPro" id="IPR036442">
    <property type="entry name" value="ProQ/FinO_sf"/>
</dbReference>
<dbReference type="GO" id="GO:0033592">
    <property type="term" value="F:RNA strand annealing activity"/>
    <property type="evidence" value="ECO:0007669"/>
    <property type="project" value="UniProtKB-UniRule"/>
</dbReference>
<dbReference type="SUPFAM" id="SSF48657">
    <property type="entry name" value="FinO-like"/>
    <property type="match status" value="1"/>
</dbReference>
<evidence type="ECO:0000256" key="5">
    <source>
        <dbReference type="SAM" id="MobiDB-lite"/>
    </source>
</evidence>
<dbReference type="InterPro" id="IPR023529">
    <property type="entry name" value="ProQ"/>
</dbReference>
<dbReference type="GO" id="GO:0010608">
    <property type="term" value="P:post-transcriptional regulation of gene expression"/>
    <property type="evidence" value="ECO:0007669"/>
    <property type="project" value="InterPro"/>
</dbReference>
<dbReference type="EMBL" id="CP022011">
    <property type="protein sequence ID" value="QDJ14963.1"/>
    <property type="molecule type" value="Genomic_DNA"/>
</dbReference>
<dbReference type="Pfam" id="PF04352">
    <property type="entry name" value="ProQ"/>
    <property type="match status" value="1"/>
</dbReference>
<dbReference type="Proteomes" id="UP000955338">
    <property type="component" value="Chromosome"/>
</dbReference>
<dbReference type="SMART" id="SM00945">
    <property type="entry name" value="ProQ"/>
    <property type="match status" value="1"/>
</dbReference>
<comment type="similarity">
    <text evidence="4">Belongs to the ProQ family.</text>
</comment>
<keyword evidence="2 4" id="KW-0694">RNA-binding</keyword>
<proteinExistence type="inferred from homology"/>
<keyword evidence="7" id="KW-1185">Reference proteome</keyword>
<keyword evidence="3 4" id="KW-0143">Chaperone</keyword>
<feature type="region of interest" description="Disordered" evidence="5">
    <location>
        <begin position="140"/>
        <end position="160"/>
    </location>
</feature>
<gene>
    <name evidence="4" type="primary">proQ</name>
    <name evidence="6" type="ORF">CEP48_05775</name>
</gene>